<evidence type="ECO:0000259" key="1">
    <source>
        <dbReference type="Pfam" id="PF01227"/>
    </source>
</evidence>
<dbReference type="InterPro" id="IPR020602">
    <property type="entry name" value="GTP_CycHdrlase_I_dom"/>
</dbReference>
<sequence length="59" mass="6490">MAAIRGVVRLAYSPKRRVIGISKLARLVEACGWCLQIQQCREASLTFFNPSACATSYIA</sequence>
<dbReference type="Pfam" id="PF01227">
    <property type="entry name" value="GTP_cyclohydroI"/>
    <property type="match status" value="1"/>
</dbReference>
<dbReference type="SUPFAM" id="SSF55620">
    <property type="entry name" value="Tetrahydrobiopterin biosynthesis enzymes-like"/>
    <property type="match status" value="1"/>
</dbReference>
<keyword evidence="3" id="KW-1185">Reference proteome</keyword>
<dbReference type="InterPro" id="IPR043133">
    <property type="entry name" value="GTP-CH-I_C/QueF"/>
</dbReference>
<evidence type="ECO:0000313" key="2">
    <source>
        <dbReference type="EMBL" id="THD11456.1"/>
    </source>
</evidence>
<accession>A0A4S3KR91</accession>
<reference evidence="2 3" key="1">
    <citation type="submission" date="2017-02" db="EMBL/GenBank/DDBJ databases">
        <title>Whole genome sequencing of Metallibacterium scheffleri DSM 24874 (T).</title>
        <authorList>
            <person name="Kumar S."/>
            <person name="Patil P."/>
            <person name="Patil P.B."/>
        </authorList>
    </citation>
    <scope>NUCLEOTIDE SEQUENCE [LARGE SCALE GENOMIC DNA]</scope>
    <source>
        <strain evidence="2 3">DSM 24874</strain>
    </source>
</reference>
<dbReference type="Proteomes" id="UP000307749">
    <property type="component" value="Unassembled WGS sequence"/>
</dbReference>
<dbReference type="UniPathway" id="UPA00848">
    <property type="reaction ID" value="UER00151"/>
</dbReference>
<dbReference type="EMBL" id="MWQO01000012">
    <property type="protein sequence ID" value="THD11456.1"/>
    <property type="molecule type" value="Genomic_DNA"/>
</dbReference>
<organism evidence="2 3">
    <name type="scientific">Metallibacterium scheffleri</name>
    <dbReference type="NCBI Taxonomy" id="993689"/>
    <lineage>
        <taxon>Bacteria</taxon>
        <taxon>Pseudomonadati</taxon>
        <taxon>Pseudomonadota</taxon>
        <taxon>Gammaproteobacteria</taxon>
        <taxon>Lysobacterales</taxon>
        <taxon>Rhodanobacteraceae</taxon>
        <taxon>Metallibacterium</taxon>
    </lineage>
</organism>
<proteinExistence type="predicted"/>
<comment type="caution">
    <text evidence="2">The sequence shown here is derived from an EMBL/GenBank/DDBJ whole genome shotgun (WGS) entry which is preliminary data.</text>
</comment>
<dbReference type="AlphaFoldDB" id="A0A4S3KR91"/>
<protein>
    <recommendedName>
        <fullName evidence="1">GTP cyclohydrolase I domain-containing protein</fullName>
    </recommendedName>
</protein>
<gene>
    <name evidence="2" type="ORF">B1806_03460</name>
</gene>
<evidence type="ECO:0000313" key="3">
    <source>
        <dbReference type="Proteomes" id="UP000307749"/>
    </source>
</evidence>
<dbReference type="Gene3D" id="3.30.1130.10">
    <property type="match status" value="1"/>
</dbReference>
<feature type="domain" description="GTP cyclohydrolase I" evidence="1">
    <location>
        <begin position="1"/>
        <end position="39"/>
    </location>
</feature>
<name>A0A4S3KR91_9GAMM</name>